<name>A0AAV4SXN6_9ARAC</name>
<evidence type="ECO:0000313" key="1">
    <source>
        <dbReference type="EMBL" id="GIY36348.1"/>
    </source>
</evidence>
<comment type="caution">
    <text evidence="1">The sequence shown here is derived from an EMBL/GenBank/DDBJ whole genome shotgun (WGS) entry which is preliminary data.</text>
</comment>
<reference evidence="1 2" key="1">
    <citation type="submission" date="2021-06" db="EMBL/GenBank/DDBJ databases">
        <title>Caerostris darwini draft genome.</title>
        <authorList>
            <person name="Kono N."/>
            <person name="Arakawa K."/>
        </authorList>
    </citation>
    <scope>NUCLEOTIDE SEQUENCE [LARGE SCALE GENOMIC DNA]</scope>
</reference>
<sequence>MIDGSECGIASHLQLIFGSLHYGETSGKFPKPLPKFCLPVMGPSRGKEAIARVTREMLIFGSLHYGETSGKFPKPLAKFCLPVMGPSRGKEALQDLFEKWYCNACLFCG</sequence>
<protein>
    <submittedName>
        <fullName evidence="1">Uncharacterized protein</fullName>
    </submittedName>
</protein>
<dbReference type="EMBL" id="BPLQ01008277">
    <property type="protein sequence ID" value="GIY36348.1"/>
    <property type="molecule type" value="Genomic_DNA"/>
</dbReference>
<dbReference type="Proteomes" id="UP001054837">
    <property type="component" value="Unassembled WGS sequence"/>
</dbReference>
<organism evidence="1 2">
    <name type="scientific">Caerostris darwini</name>
    <dbReference type="NCBI Taxonomy" id="1538125"/>
    <lineage>
        <taxon>Eukaryota</taxon>
        <taxon>Metazoa</taxon>
        <taxon>Ecdysozoa</taxon>
        <taxon>Arthropoda</taxon>
        <taxon>Chelicerata</taxon>
        <taxon>Arachnida</taxon>
        <taxon>Araneae</taxon>
        <taxon>Araneomorphae</taxon>
        <taxon>Entelegynae</taxon>
        <taxon>Araneoidea</taxon>
        <taxon>Araneidae</taxon>
        <taxon>Caerostris</taxon>
    </lineage>
</organism>
<gene>
    <name evidence="1" type="ORF">CDAR_187341</name>
</gene>
<keyword evidence="2" id="KW-1185">Reference proteome</keyword>
<evidence type="ECO:0000313" key="2">
    <source>
        <dbReference type="Proteomes" id="UP001054837"/>
    </source>
</evidence>
<accession>A0AAV4SXN6</accession>
<proteinExistence type="predicted"/>
<dbReference type="AlphaFoldDB" id="A0AAV4SXN6"/>